<evidence type="ECO:0000313" key="1">
    <source>
        <dbReference type="EMBL" id="KAF2680705.1"/>
    </source>
</evidence>
<dbReference type="AlphaFoldDB" id="A0A6G1IRC3"/>
<keyword evidence="2" id="KW-1185">Reference proteome</keyword>
<organism evidence="1 2">
    <name type="scientific">Lentithecium fluviatile CBS 122367</name>
    <dbReference type="NCBI Taxonomy" id="1168545"/>
    <lineage>
        <taxon>Eukaryota</taxon>
        <taxon>Fungi</taxon>
        <taxon>Dikarya</taxon>
        <taxon>Ascomycota</taxon>
        <taxon>Pezizomycotina</taxon>
        <taxon>Dothideomycetes</taxon>
        <taxon>Pleosporomycetidae</taxon>
        <taxon>Pleosporales</taxon>
        <taxon>Massarineae</taxon>
        <taxon>Lentitheciaceae</taxon>
        <taxon>Lentithecium</taxon>
    </lineage>
</organism>
<reference evidence="1" key="1">
    <citation type="journal article" date="2020" name="Stud. Mycol.">
        <title>101 Dothideomycetes genomes: a test case for predicting lifestyles and emergence of pathogens.</title>
        <authorList>
            <person name="Haridas S."/>
            <person name="Albert R."/>
            <person name="Binder M."/>
            <person name="Bloem J."/>
            <person name="Labutti K."/>
            <person name="Salamov A."/>
            <person name="Andreopoulos B."/>
            <person name="Baker S."/>
            <person name="Barry K."/>
            <person name="Bills G."/>
            <person name="Bluhm B."/>
            <person name="Cannon C."/>
            <person name="Castanera R."/>
            <person name="Culley D."/>
            <person name="Daum C."/>
            <person name="Ezra D."/>
            <person name="Gonzalez J."/>
            <person name="Henrissat B."/>
            <person name="Kuo A."/>
            <person name="Liang C."/>
            <person name="Lipzen A."/>
            <person name="Lutzoni F."/>
            <person name="Magnuson J."/>
            <person name="Mondo S."/>
            <person name="Nolan M."/>
            <person name="Ohm R."/>
            <person name="Pangilinan J."/>
            <person name="Park H.-J."/>
            <person name="Ramirez L."/>
            <person name="Alfaro M."/>
            <person name="Sun H."/>
            <person name="Tritt A."/>
            <person name="Yoshinaga Y."/>
            <person name="Zwiers L.-H."/>
            <person name="Turgeon B."/>
            <person name="Goodwin S."/>
            <person name="Spatafora J."/>
            <person name="Crous P."/>
            <person name="Grigoriev I."/>
        </authorList>
    </citation>
    <scope>NUCLEOTIDE SEQUENCE</scope>
    <source>
        <strain evidence="1">CBS 122367</strain>
    </source>
</reference>
<name>A0A6G1IRC3_9PLEO</name>
<gene>
    <name evidence="1" type="ORF">K458DRAFT_91167</name>
</gene>
<dbReference type="EMBL" id="MU005595">
    <property type="protein sequence ID" value="KAF2680705.1"/>
    <property type="molecule type" value="Genomic_DNA"/>
</dbReference>
<protein>
    <submittedName>
        <fullName evidence="1">Uncharacterized protein</fullName>
    </submittedName>
</protein>
<proteinExistence type="predicted"/>
<dbReference type="Proteomes" id="UP000799291">
    <property type="component" value="Unassembled WGS sequence"/>
</dbReference>
<accession>A0A6G1IRC3</accession>
<evidence type="ECO:0000313" key="2">
    <source>
        <dbReference type="Proteomes" id="UP000799291"/>
    </source>
</evidence>
<sequence>MFVSAATVHQRWISLSQKQVCGALWKRWNSVGRIVACWILLLPFFPRLGVATYDGIWTATGWMRGRDPDGRAWAYLYFHPFGESRCSGMTARF</sequence>